<evidence type="ECO:0000256" key="4">
    <source>
        <dbReference type="ARBA" id="ARBA00022692"/>
    </source>
</evidence>
<evidence type="ECO:0000256" key="1">
    <source>
        <dbReference type="ARBA" id="ARBA00004304"/>
    </source>
</evidence>
<feature type="compositionally biased region" description="Basic and acidic residues" evidence="10">
    <location>
        <begin position="12"/>
        <end position="26"/>
    </location>
</feature>
<comment type="subunit">
    <text evidence="9">Component of the TIM23 complex.</text>
</comment>
<evidence type="ECO:0000256" key="3">
    <source>
        <dbReference type="ARBA" id="ARBA00020726"/>
    </source>
</evidence>
<evidence type="ECO:0000256" key="7">
    <source>
        <dbReference type="ARBA" id="ARBA00023128"/>
    </source>
</evidence>
<proteinExistence type="inferred from homology"/>
<dbReference type="Pfam" id="PF08294">
    <property type="entry name" value="TIM21"/>
    <property type="match status" value="1"/>
</dbReference>
<feature type="compositionally biased region" description="Polar residues" evidence="10">
    <location>
        <begin position="1"/>
        <end position="11"/>
    </location>
</feature>
<dbReference type="AlphaFoldDB" id="A0A9P6EV06"/>
<evidence type="ECO:0000256" key="2">
    <source>
        <dbReference type="ARBA" id="ARBA00010867"/>
    </source>
</evidence>
<keyword evidence="5" id="KW-0809">Transit peptide</keyword>
<name>A0A9P6EV06_9AGAR</name>
<dbReference type="GO" id="GO:0030150">
    <property type="term" value="P:protein import into mitochondrial matrix"/>
    <property type="evidence" value="ECO:0007669"/>
    <property type="project" value="UniProtKB-UniRule"/>
</dbReference>
<comment type="caution">
    <text evidence="11">The sequence shown here is derived from an EMBL/GenBank/DDBJ whole genome shotgun (WGS) entry which is preliminary data.</text>
</comment>
<keyword evidence="9" id="KW-0653">Protein transport</keyword>
<keyword evidence="12" id="KW-1185">Reference proteome</keyword>
<dbReference type="EMBL" id="MU157824">
    <property type="protein sequence ID" value="KAF9535495.1"/>
    <property type="molecule type" value="Genomic_DNA"/>
</dbReference>
<keyword evidence="9" id="KW-0811">Translocation</keyword>
<evidence type="ECO:0000256" key="8">
    <source>
        <dbReference type="ARBA" id="ARBA00023136"/>
    </source>
</evidence>
<comment type="similarity">
    <text evidence="2 9">Belongs to the TIM21 family.</text>
</comment>
<keyword evidence="6 9" id="KW-1133">Transmembrane helix</keyword>
<comment type="subcellular location">
    <subcellularLocation>
        <location evidence="9">Mitochondrion inner membrane</location>
        <topology evidence="9">Single-pass membrane protein</topology>
    </subcellularLocation>
    <subcellularLocation>
        <location evidence="1">Mitochondrion membrane</location>
        <topology evidence="1">Single-pass membrane protein</topology>
    </subcellularLocation>
</comment>
<dbReference type="InterPro" id="IPR013261">
    <property type="entry name" value="Tim21"/>
</dbReference>
<keyword evidence="7 9" id="KW-0496">Mitochondrion</keyword>
<keyword evidence="4 9" id="KW-0812">Transmembrane</keyword>
<sequence length="334" mass="37225">MDFGNTNSSLLKESRNPRNSEPKHDNVGPFQLGLSPSAMRQGEKVRKWSELSAGGKVMRTTARTTNLGVILLGAGLSALLIYSLTSELFSNNSPTVIYGDACDRIKHSELLARYLNGPLTFHNNPPSAIRPRHRNRHVTSRVMVDQNGQEHMIMTFYVQGRPDSESVSHSDLGYWDNFTVWVQDKTADISDISFDSTVDWSKATAKVIWDKSIRAFKYVSGDPLPLPTLPPMNTSEDKGDGKNKEGSAWSFAGMFSSLRGPTSASKEGGLILPGKNYTEGEVHADLVKNTDGYFVFRYLLVDIPNSRARNPIRIFVEREPGVRETEPVMRWISS</sequence>
<keyword evidence="8 9" id="KW-0472">Membrane</keyword>
<organism evidence="11 12">
    <name type="scientific">Crepidotus variabilis</name>
    <dbReference type="NCBI Taxonomy" id="179855"/>
    <lineage>
        <taxon>Eukaryota</taxon>
        <taxon>Fungi</taxon>
        <taxon>Dikarya</taxon>
        <taxon>Basidiomycota</taxon>
        <taxon>Agaricomycotina</taxon>
        <taxon>Agaricomycetes</taxon>
        <taxon>Agaricomycetidae</taxon>
        <taxon>Agaricales</taxon>
        <taxon>Agaricineae</taxon>
        <taxon>Crepidotaceae</taxon>
        <taxon>Crepidotus</taxon>
    </lineage>
</organism>
<evidence type="ECO:0000313" key="12">
    <source>
        <dbReference type="Proteomes" id="UP000807306"/>
    </source>
</evidence>
<reference evidence="11" key="1">
    <citation type="submission" date="2020-11" db="EMBL/GenBank/DDBJ databases">
        <authorList>
            <consortium name="DOE Joint Genome Institute"/>
            <person name="Ahrendt S."/>
            <person name="Riley R."/>
            <person name="Andreopoulos W."/>
            <person name="Labutti K."/>
            <person name="Pangilinan J."/>
            <person name="Ruiz-Duenas F.J."/>
            <person name="Barrasa J.M."/>
            <person name="Sanchez-Garcia M."/>
            <person name="Camarero S."/>
            <person name="Miyauchi S."/>
            <person name="Serrano A."/>
            <person name="Linde D."/>
            <person name="Babiker R."/>
            <person name="Drula E."/>
            <person name="Ayuso-Fernandez I."/>
            <person name="Pacheco R."/>
            <person name="Padilla G."/>
            <person name="Ferreira P."/>
            <person name="Barriuso J."/>
            <person name="Kellner H."/>
            <person name="Castanera R."/>
            <person name="Alfaro M."/>
            <person name="Ramirez L."/>
            <person name="Pisabarro A.G."/>
            <person name="Kuo A."/>
            <person name="Tritt A."/>
            <person name="Lipzen A."/>
            <person name="He G."/>
            <person name="Yan M."/>
            <person name="Ng V."/>
            <person name="Cullen D."/>
            <person name="Martin F."/>
            <person name="Rosso M.-N."/>
            <person name="Henrissat B."/>
            <person name="Hibbett D."/>
            <person name="Martinez A.T."/>
            <person name="Grigoriev I.V."/>
        </authorList>
    </citation>
    <scope>NUCLEOTIDE SEQUENCE</scope>
    <source>
        <strain evidence="11">CBS 506.95</strain>
    </source>
</reference>
<protein>
    <recommendedName>
        <fullName evidence="3 9">Mitochondrial import inner membrane translocase subunit Tim21</fullName>
    </recommendedName>
</protein>
<evidence type="ECO:0000256" key="6">
    <source>
        <dbReference type="ARBA" id="ARBA00022989"/>
    </source>
</evidence>
<accession>A0A9P6EV06</accession>
<evidence type="ECO:0000256" key="5">
    <source>
        <dbReference type="ARBA" id="ARBA00022946"/>
    </source>
</evidence>
<feature type="transmembrane region" description="Helical" evidence="9">
    <location>
        <begin position="66"/>
        <end position="84"/>
    </location>
</feature>
<dbReference type="PANTHER" id="PTHR13032:SF6">
    <property type="entry name" value="MITOCHONDRIAL IMPORT INNER MEMBRANE TRANSLOCASE SUBUNIT TIM21"/>
    <property type="match status" value="1"/>
</dbReference>
<dbReference type="GO" id="GO:0005744">
    <property type="term" value="C:TIM23 mitochondrial import inner membrane translocase complex"/>
    <property type="evidence" value="ECO:0007669"/>
    <property type="project" value="UniProtKB-UniRule"/>
</dbReference>
<evidence type="ECO:0000313" key="11">
    <source>
        <dbReference type="EMBL" id="KAF9535495.1"/>
    </source>
</evidence>
<keyword evidence="9" id="KW-0999">Mitochondrion inner membrane</keyword>
<dbReference type="PANTHER" id="PTHR13032">
    <property type="entry name" value="MITOCHONDRIAL IMPORT INNER MEMBRANE TRANSLOCASE SUBUNIT TIM21"/>
    <property type="match status" value="1"/>
</dbReference>
<keyword evidence="9" id="KW-0813">Transport</keyword>
<dbReference type="InterPro" id="IPR038552">
    <property type="entry name" value="Tim21_IMS_sf"/>
</dbReference>
<feature type="region of interest" description="Disordered" evidence="10">
    <location>
        <begin position="1"/>
        <end position="41"/>
    </location>
</feature>
<dbReference type="Gene3D" id="3.10.450.320">
    <property type="entry name" value="Mitochondrial import inner membrane translocase subunit Tim21"/>
    <property type="match status" value="1"/>
</dbReference>
<dbReference type="OrthoDB" id="436405at2759"/>
<evidence type="ECO:0000256" key="9">
    <source>
        <dbReference type="RuleBase" id="RU367142"/>
    </source>
</evidence>
<gene>
    <name evidence="11" type="ORF">CPB83DRAFT_753438</name>
</gene>
<evidence type="ECO:0000256" key="10">
    <source>
        <dbReference type="SAM" id="MobiDB-lite"/>
    </source>
</evidence>
<dbReference type="Proteomes" id="UP000807306">
    <property type="component" value="Unassembled WGS sequence"/>
</dbReference>
<comment type="function">
    <text evidence="9">Essential component of the TIM23 complex, a complex that mediates the translocation of transit peptide-containing proteins across the mitochondrial inner membrane.</text>
</comment>